<organism evidence="2">
    <name type="scientific">Phakopsora pachyrhizi</name>
    <name type="common">Asian soybean rust disease fungus</name>
    <dbReference type="NCBI Taxonomy" id="170000"/>
    <lineage>
        <taxon>Eukaryota</taxon>
        <taxon>Fungi</taxon>
        <taxon>Dikarya</taxon>
        <taxon>Basidiomycota</taxon>
        <taxon>Pucciniomycotina</taxon>
        <taxon>Pucciniomycetes</taxon>
        <taxon>Pucciniales</taxon>
        <taxon>Phakopsoraceae</taxon>
        <taxon>Phakopsora</taxon>
    </lineage>
</organism>
<feature type="chain" id="PRO_5006589337" description="Secreted protein" evidence="1">
    <location>
        <begin position="23"/>
        <end position="56"/>
    </location>
</feature>
<name>A0A0S1MJZ9_PHAPC</name>
<protein>
    <recommendedName>
        <fullName evidence="3">Secreted protein</fullName>
    </recommendedName>
</protein>
<accession>A0A0S1MJZ9</accession>
<reference evidence="2" key="1">
    <citation type="submission" date="2015-07" db="EMBL/GenBank/DDBJ databases">
        <title>Elucidating the P. pachyrhizi secretome and potential effectors.</title>
        <authorList>
            <person name="de Carvalho M.C.C.G."/>
            <person name="Nascimento L.C."/>
            <person name="Darben L.M."/>
            <person name="Polizel-Podanosqui A.M."/>
            <person name="Lopes-Caitar V.S."/>
            <person name="Rocha C.S."/>
            <person name="Qi M."/>
            <person name="Carazolle M."/>
            <person name="Kuwahara M.K."/>
            <person name="Pereira G.A.G."/>
            <person name="Abdelnoor R.V."/>
            <person name="Whitham S.A."/>
            <person name="Marcelino-Guimaraes F.C."/>
        </authorList>
    </citation>
    <scope>NUCLEOTIDE SEQUENCE</scope>
</reference>
<evidence type="ECO:0008006" key="3">
    <source>
        <dbReference type="Google" id="ProtNLM"/>
    </source>
</evidence>
<dbReference type="AlphaFoldDB" id="A0A0S1MJZ9"/>
<feature type="signal peptide" evidence="1">
    <location>
        <begin position="1"/>
        <end position="22"/>
    </location>
</feature>
<keyword evidence="1" id="KW-0732">Signal</keyword>
<dbReference type="EMBL" id="KT247083">
    <property type="protein sequence ID" value="ALL41172.1"/>
    <property type="molecule type" value="mRNA"/>
</dbReference>
<sequence length="56" mass="6490">MYRKSFSSLMFFLYLLCTFSLAASHPKNGSDNAGNRGNGEIVERKYEDYQVTLQKY</sequence>
<evidence type="ECO:0000313" key="2">
    <source>
        <dbReference type="EMBL" id="ALL41172.1"/>
    </source>
</evidence>
<evidence type="ECO:0000256" key="1">
    <source>
        <dbReference type="SAM" id="SignalP"/>
    </source>
</evidence>
<proteinExistence type="evidence at transcript level"/>